<feature type="compositionally biased region" description="Basic and acidic residues" evidence="1">
    <location>
        <begin position="274"/>
        <end position="283"/>
    </location>
</feature>
<evidence type="ECO:0000313" key="2">
    <source>
        <dbReference type="EMBL" id="OLP83255.1"/>
    </source>
</evidence>
<comment type="caution">
    <text evidence="2">The sequence shown here is derived from an EMBL/GenBank/DDBJ whole genome shotgun (WGS) entry which is preliminary data.</text>
</comment>
<name>A0A1Q9CK22_SYMMI</name>
<dbReference type="Proteomes" id="UP000186817">
    <property type="component" value="Unassembled WGS sequence"/>
</dbReference>
<evidence type="ECO:0000313" key="3">
    <source>
        <dbReference type="Proteomes" id="UP000186817"/>
    </source>
</evidence>
<dbReference type="AlphaFoldDB" id="A0A1Q9CK22"/>
<dbReference type="OrthoDB" id="10357544at2759"/>
<gene>
    <name evidence="2" type="ORF">AK812_SmicGene35988</name>
</gene>
<keyword evidence="3" id="KW-1185">Reference proteome</keyword>
<dbReference type="EMBL" id="LSRX01001128">
    <property type="protein sequence ID" value="OLP83255.1"/>
    <property type="molecule type" value="Genomic_DNA"/>
</dbReference>
<reference evidence="2 3" key="1">
    <citation type="submission" date="2016-02" db="EMBL/GenBank/DDBJ databases">
        <title>Genome analysis of coral dinoflagellate symbionts highlights evolutionary adaptations to a symbiotic lifestyle.</title>
        <authorList>
            <person name="Aranda M."/>
            <person name="Li Y."/>
            <person name="Liew Y.J."/>
            <person name="Baumgarten S."/>
            <person name="Simakov O."/>
            <person name="Wilson M."/>
            <person name="Piel J."/>
            <person name="Ashoor H."/>
            <person name="Bougouffa S."/>
            <person name="Bajic V.B."/>
            <person name="Ryu T."/>
            <person name="Ravasi T."/>
            <person name="Bayer T."/>
            <person name="Micklem G."/>
            <person name="Kim H."/>
            <person name="Bhak J."/>
            <person name="Lajeunesse T.C."/>
            <person name="Voolstra C.R."/>
        </authorList>
    </citation>
    <scope>NUCLEOTIDE SEQUENCE [LARGE SCALE GENOMIC DNA]</scope>
    <source>
        <strain evidence="2 3">CCMP2467</strain>
    </source>
</reference>
<feature type="region of interest" description="Disordered" evidence="1">
    <location>
        <begin position="304"/>
        <end position="348"/>
    </location>
</feature>
<proteinExistence type="predicted"/>
<organism evidence="2 3">
    <name type="scientific">Symbiodinium microadriaticum</name>
    <name type="common">Dinoflagellate</name>
    <name type="synonym">Zooxanthella microadriatica</name>
    <dbReference type="NCBI Taxonomy" id="2951"/>
    <lineage>
        <taxon>Eukaryota</taxon>
        <taxon>Sar</taxon>
        <taxon>Alveolata</taxon>
        <taxon>Dinophyceae</taxon>
        <taxon>Suessiales</taxon>
        <taxon>Symbiodiniaceae</taxon>
        <taxon>Symbiodinium</taxon>
    </lineage>
</organism>
<feature type="compositionally biased region" description="Basic and acidic residues" evidence="1">
    <location>
        <begin position="419"/>
        <end position="430"/>
    </location>
</feature>
<feature type="compositionally biased region" description="Low complexity" evidence="1">
    <location>
        <begin position="257"/>
        <end position="270"/>
    </location>
</feature>
<feature type="region of interest" description="Disordered" evidence="1">
    <location>
        <begin position="254"/>
        <end position="284"/>
    </location>
</feature>
<protein>
    <submittedName>
        <fullName evidence="2">Uncharacterized protein</fullName>
    </submittedName>
</protein>
<accession>A0A1Q9CK22</accession>
<sequence length="516" mass="56667">MNERRTAHLAMLPLKLRSVQDLKDQNLAAIMAQELEEQEDDDNPMSLSAQSYPCEACRAAEKENLISQWQLMSDAPGSQIRIDLTDAQIIRKVVNVLCFEKIPRVFAAAGVLLNLALEVHEKLEKETSKAGWNATSASRLLAIWPLRGFAANMFYLLAAVSLNEEVSLLLYREQAAARSLQYMKVLKDLLPAQAAYEIVRKHDIINLIFEAVDQHVDNARLGWPDSKGGFNTMSPMPEEGEGRRHPETQLGIQRAQTSTTTTCPTSPHPLSKCRSGDNEDRLNPTHTQKIRRGYARLPRLRPRMRGDKMKNDNTYLAAPPPTIRGGRHEQRGHPGTPSSIRRARSQASALLASISSETQAAAEYAPNAEDLGHQERADYAAEALTLITGSDGASERCGGAGSRRLPRRRGHEAIAASRSPDKGDRKGGRAAKEGIRQLLELVQAGGTGATYRRNGNGPHWGELAEAEPQVENMLPRLRNLLDEAATGVGVLVGIYPHRGDAENIHPVDVIAQQGTA</sequence>
<evidence type="ECO:0000256" key="1">
    <source>
        <dbReference type="SAM" id="MobiDB-lite"/>
    </source>
</evidence>
<feature type="region of interest" description="Disordered" evidence="1">
    <location>
        <begin position="390"/>
        <end position="430"/>
    </location>
</feature>